<organism evidence="3 4">
    <name type="scientific">Planotetraspora silvatica</name>
    <dbReference type="NCBI Taxonomy" id="234614"/>
    <lineage>
        <taxon>Bacteria</taxon>
        <taxon>Bacillati</taxon>
        <taxon>Actinomycetota</taxon>
        <taxon>Actinomycetes</taxon>
        <taxon>Streptosporangiales</taxon>
        <taxon>Streptosporangiaceae</taxon>
        <taxon>Planotetraspora</taxon>
    </lineage>
</organism>
<evidence type="ECO:0000256" key="2">
    <source>
        <dbReference type="ARBA" id="ARBA00023002"/>
    </source>
</evidence>
<dbReference type="SUPFAM" id="SSF51735">
    <property type="entry name" value="NAD(P)-binding Rossmann-fold domains"/>
    <property type="match status" value="1"/>
</dbReference>
<dbReference type="PANTHER" id="PTHR43477:SF1">
    <property type="entry name" value="DIHYDROANTICAPSIN 7-DEHYDROGENASE"/>
    <property type="match status" value="1"/>
</dbReference>
<protein>
    <recommendedName>
        <fullName evidence="5">SDR family oxidoreductase</fullName>
    </recommendedName>
</protein>
<gene>
    <name evidence="3" type="ORF">Psi02_69420</name>
</gene>
<dbReference type="Gene3D" id="3.40.50.720">
    <property type="entry name" value="NAD(P)-binding Rossmann-like Domain"/>
    <property type="match status" value="1"/>
</dbReference>
<dbReference type="InterPro" id="IPR051122">
    <property type="entry name" value="SDR_DHRS6-like"/>
</dbReference>
<evidence type="ECO:0000256" key="1">
    <source>
        <dbReference type="ARBA" id="ARBA00006484"/>
    </source>
</evidence>
<dbReference type="InterPro" id="IPR002347">
    <property type="entry name" value="SDR_fam"/>
</dbReference>
<evidence type="ECO:0000313" key="4">
    <source>
        <dbReference type="Proteomes" id="UP000644610"/>
    </source>
</evidence>
<dbReference type="GO" id="GO:0016491">
    <property type="term" value="F:oxidoreductase activity"/>
    <property type="evidence" value="ECO:0007669"/>
    <property type="project" value="UniProtKB-KW"/>
</dbReference>
<comment type="caution">
    <text evidence="3">The sequence shown here is derived from an EMBL/GenBank/DDBJ whole genome shotgun (WGS) entry which is preliminary data.</text>
</comment>
<evidence type="ECO:0000313" key="3">
    <source>
        <dbReference type="EMBL" id="GII50518.1"/>
    </source>
</evidence>
<comment type="similarity">
    <text evidence="1">Belongs to the short-chain dehydrogenases/reductases (SDR) family.</text>
</comment>
<dbReference type="Pfam" id="PF13561">
    <property type="entry name" value="adh_short_C2"/>
    <property type="match status" value="1"/>
</dbReference>
<accession>A0A8J3UR26</accession>
<dbReference type="EMBL" id="BOOQ01000053">
    <property type="protein sequence ID" value="GII50518.1"/>
    <property type="molecule type" value="Genomic_DNA"/>
</dbReference>
<keyword evidence="2" id="KW-0560">Oxidoreductase</keyword>
<proteinExistence type="inferred from homology"/>
<evidence type="ECO:0008006" key="5">
    <source>
        <dbReference type="Google" id="ProtNLM"/>
    </source>
</evidence>
<dbReference type="InterPro" id="IPR036291">
    <property type="entry name" value="NAD(P)-bd_dom_sf"/>
</dbReference>
<reference evidence="3" key="1">
    <citation type="submission" date="2021-01" db="EMBL/GenBank/DDBJ databases">
        <title>Whole genome shotgun sequence of Planotetraspora silvatica NBRC 100141.</title>
        <authorList>
            <person name="Komaki H."/>
            <person name="Tamura T."/>
        </authorList>
    </citation>
    <scope>NUCLEOTIDE SEQUENCE</scope>
    <source>
        <strain evidence="3">NBRC 100141</strain>
    </source>
</reference>
<dbReference type="AlphaFoldDB" id="A0A8J3UR26"/>
<keyword evidence="4" id="KW-1185">Reference proteome</keyword>
<sequence>MADLEHDAVSLSFATKVLGPILLAKHLAPRMPRDGSFVLFSGSSARKPAIGMLAVAATNGAVDVVTRSLAVELAPIWVNAISPADPPSSGGLR</sequence>
<dbReference type="Proteomes" id="UP000644610">
    <property type="component" value="Unassembled WGS sequence"/>
</dbReference>
<name>A0A8J3UR26_9ACTN</name>
<dbReference type="PANTHER" id="PTHR43477">
    <property type="entry name" value="DIHYDROANTICAPSIN 7-DEHYDROGENASE"/>
    <property type="match status" value="1"/>
</dbReference>